<dbReference type="AlphaFoldDB" id="A0AAE0FM43"/>
<organism evidence="2 3">
    <name type="scientific">Cymbomonas tetramitiformis</name>
    <dbReference type="NCBI Taxonomy" id="36881"/>
    <lineage>
        <taxon>Eukaryota</taxon>
        <taxon>Viridiplantae</taxon>
        <taxon>Chlorophyta</taxon>
        <taxon>Pyramimonadophyceae</taxon>
        <taxon>Pyramimonadales</taxon>
        <taxon>Pyramimonadaceae</taxon>
        <taxon>Cymbomonas</taxon>
    </lineage>
</organism>
<keyword evidence="3" id="KW-1185">Reference proteome</keyword>
<evidence type="ECO:0000313" key="3">
    <source>
        <dbReference type="Proteomes" id="UP001190700"/>
    </source>
</evidence>
<dbReference type="Proteomes" id="UP001190700">
    <property type="component" value="Unassembled WGS sequence"/>
</dbReference>
<comment type="caution">
    <text evidence="2">The sequence shown here is derived from an EMBL/GenBank/DDBJ whole genome shotgun (WGS) entry which is preliminary data.</text>
</comment>
<gene>
    <name evidence="2" type="ORF">CYMTET_28866</name>
</gene>
<evidence type="ECO:0000313" key="2">
    <source>
        <dbReference type="EMBL" id="KAK3262269.1"/>
    </source>
</evidence>
<sequence length="180" mass="19743">MSNCLSHNNVSAFFRVSTLRRLNQERSRQCPASASTASKGVESGEQFRLWEDHLQNGALEAKVVALSKEGGSVVLHSDGGGFTAPRRNLRCDSKQNIMINQQVLVQESEDQEKTWDLLMVQPSKSGAKGAGFCLSSPTRRGGSGSAGRDRYQARFRRSDSKSSGGFDPAKARYRKPGEVY</sequence>
<evidence type="ECO:0000256" key="1">
    <source>
        <dbReference type="SAM" id="MobiDB-lite"/>
    </source>
</evidence>
<accession>A0AAE0FM43</accession>
<reference evidence="2 3" key="1">
    <citation type="journal article" date="2015" name="Genome Biol. Evol.">
        <title>Comparative Genomics of a Bacterivorous Green Alga Reveals Evolutionary Causalities and Consequences of Phago-Mixotrophic Mode of Nutrition.</title>
        <authorList>
            <person name="Burns J.A."/>
            <person name="Paasch A."/>
            <person name="Narechania A."/>
            <person name="Kim E."/>
        </authorList>
    </citation>
    <scope>NUCLEOTIDE SEQUENCE [LARGE SCALE GENOMIC DNA]</scope>
    <source>
        <strain evidence="2 3">PLY_AMNH</strain>
    </source>
</reference>
<feature type="region of interest" description="Disordered" evidence="1">
    <location>
        <begin position="126"/>
        <end position="180"/>
    </location>
</feature>
<protein>
    <submittedName>
        <fullName evidence="2">Uncharacterized protein</fullName>
    </submittedName>
</protein>
<proteinExistence type="predicted"/>
<name>A0AAE0FM43_9CHLO</name>
<dbReference type="EMBL" id="LGRX02016342">
    <property type="protein sequence ID" value="KAK3262269.1"/>
    <property type="molecule type" value="Genomic_DNA"/>
</dbReference>
<feature type="compositionally biased region" description="Basic and acidic residues" evidence="1">
    <location>
        <begin position="147"/>
        <end position="160"/>
    </location>
</feature>